<dbReference type="InterPro" id="IPR013762">
    <property type="entry name" value="Integrase-like_cat_sf"/>
</dbReference>
<keyword evidence="2" id="KW-0229">DNA integration</keyword>
<dbReference type="Pfam" id="PF20172">
    <property type="entry name" value="DUF6538"/>
    <property type="match status" value="1"/>
</dbReference>
<dbReference type="CDD" id="cd01184">
    <property type="entry name" value="INT_C_like_1"/>
    <property type="match status" value="1"/>
</dbReference>
<comment type="caution">
    <text evidence="7">The sequence shown here is derived from an EMBL/GenBank/DDBJ whole genome shotgun (WGS) entry which is preliminary data.</text>
</comment>
<evidence type="ECO:0000259" key="6">
    <source>
        <dbReference type="Pfam" id="PF20172"/>
    </source>
</evidence>
<feature type="region of interest" description="Disordered" evidence="5">
    <location>
        <begin position="119"/>
        <end position="139"/>
    </location>
</feature>
<sequence length="464" mass="52139">MAGNYLIKSRHGTMLYFRRRVPDDLRHAIGKPYLVKSLGTGLRREAIMLARAYAAHTDNLFLRLRAMPQDFDSDTIKIDFGFKIDLNEFGKVTSISVTDAKPDDRDAVNSVIATALQNLPTAPTPTPTPTPQSKGGKTISDVWDGYKADKIATSAWKDGENTAKYDHWPHVRTLIEVVGDRPIADITADDINEFQTHVLNAPNGGAPNNRKKRLGRAGALFKWAKKKRITGDNFDDLFQYPGKIEKNRYVMFNLADLKSLFESETYRQQLFSTPSEYWLPILGLHTGARLNELCQLTKTDVGEHDGIPTISILDEDGKRLKNTASRRIVPIHSKLIELGFLEYVATINDGRIFPELPEDPARPGNFSAKPSEAFTAYRRGCGVGELEVRSRKVFHSFRSTLISALRKAHVPKDRRTRLAGHEYEDAHDRNYDGGDALTMFDFATLKADIEMAKFDVEFSLPAGR</sequence>
<evidence type="ECO:0000256" key="2">
    <source>
        <dbReference type="ARBA" id="ARBA00022908"/>
    </source>
</evidence>
<evidence type="ECO:0000313" key="7">
    <source>
        <dbReference type="EMBL" id="TVO72277.1"/>
    </source>
</evidence>
<dbReference type="InterPro" id="IPR010998">
    <property type="entry name" value="Integrase_recombinase_N"/>
</dbReference>
<dbReference type="PANTHER" id="PTHR30349:SF41">
    <property type="entry name" value="INTEGRASE_RECOMBINASE PROTEIN MJ0367-RELATED"/>
    <property type="match status" value="1"/>
</dbReference>
<evidence type="ECO:0000313" key="8">
    <source>
        <dbReference type="Proteomes" id="UP000318349"/>
    </source>
</evidence>
<dbReference type="SUPFAM" id="SSF56349">
    <property type="entry name" value="DNA breaking-rejoining enzymes"/>
    <property type="match status" value="1"/>
</dbReference>
<reference evidence="7 8" key="1">
    <citation type="submission" date="2019-07" db="EMBL/GenBank/DDBJ databases">
        <title>The pathways for chlorine oxyanion respiration interact through the shared metabolite chlorate.</title>
        <authorList>
            <person name="Barnum T.P."/>
            <person name="Cheng Y."/>
            <person name="Hill K.A."/>
            <person name="Lucas L.N."/>
            <person name="Carlson H.K."/>
            <person name="Coates J.D."/>
        </authorList>
    </citation>
    <scope>NUCLEOTIDE SEQUENCE [LARGE SCALE GENOMIC DNA]</scope>
    <source>
        <strain evidence="7 8">SFB-1</strain>
    </source>
</reference>
<dbReference type="GO" id="GO:0003677">
    <property type="term" value="F:DNA binding"/>
    <property type="evidence" value="ECO:0007669"/>
    <property type="project" value="UniProtKB-KW"/>
</dbReference>
<dbReference type="PANTHER" id="PTHR30349">
    <property type="entry name" value="PHAGE INTEGRASE-RELATED"/>
    <property type="match status" value="1"/>
</dbReference>
<dbReference type="Gene3D" id="1.10.443.10">
    <property type="entry name" value="Intergrase catalytic core"/>
    <property type="match status" value="1"/>
</dbReference>
<dbReference type="EMBL" id="VMNI01000021">
    <property type="protein sequence ID" value="TVO72277.1"/>
    <property type="molecule type" value="Genomic_DNA"/>
</dbReference>
<accession>A0A557R5Y1</accession>
<dbReference type="InterPro" id="IPR046668">
    <property type="entry name" value="DUF6538"/>
</dbReference>
<dbReference type="GO" id="GO:0006310">
    <property type="term" value="P:DNA recombination"/>
    <property type="evidence" value="ECO:0007669"/>
    <property type="project" value="UniProtKB-KW"/>
</dbReference>
<proteinExistence type="inferred from homology"/>
<dbReference type="AlphaFoldDB" id="A0A557R5Y1"/>
<evidence type="ECO:0000256" key="1">
    <source>
        <dbReference type="ARBA" id="ARBA00008857"/>
    </source>
</evidence>
<evidence type="ECO:0000256" key="4">
    <source>
        <dbReference type="ARBA" id="ARBA00023172"/>
    </source>
</evidence>
<gene>
    <name evidence="7" type="ORF">FHP89_18525</name>
</gene>
<organism evidence="7 8">
    <name type="scientific">Denitromonas halophila</name>
    <dbReference type="NCBI Taxonomy" id="1629404"/>
    <lineage>
        <taxon>Bacteria</taxon>
        <taxon>Pseudomonadati</taxon>
        <taxon>Pseudomonadota</taxon>
        <taxon>Betaproteobacteria</taxon>
        <taxon>Rhodocyclales</taxon>
        <taxon>Zoogloeaceae</taxon>
        <taxon>Denitromonas</taxon>
    </lineage>
</organism>
<dbReference type="Gene3D" id="1.10.150.130">
    <property type="match status" value="1"/>
</dbReference>
<keyword evidence="3" id="KW-0238">DNA-binding</keyword>
<protein>
    <submittedName>
        <fullName evidence="7">Site-specific integrase</fullName>
    </submittedName>
</protein>
<dbReference type="InterPro" id="IPR050090">
    <property type="entry name" value="Tyrosine_recombinase_XerCD"/>
</dbReference>
<evidence type="ECO:0000256" key="3">
    <source>
        <dbReference type="ARBA" id="ARBA00023125"/>
    </source>
</evidence>
<dbReference type="Proteomes" id="UP000318349">
    <property type="component" value="Unassembled WGS sequence"/>
</dbReference>
<keyword evidence="4" id="KW-0233">DNA recombination</keyword>
<name>A0A557R5Y1_9RHOO</name>
<dbReference type="InterPro" id="IPR011010">
    <property type="entry name" value="DNA_brk_join_enz"/>
</dbReference>
<feature type="domain" description="DUF6538" evidence="6">
    <location>
        <begin position="10"/>
        <end position="65"/>
    </location>
</feature>
<comment type="similarity">
    <text evidence="1">Belongs to the 'phage' integrase family.</text>
</comment>
<evidence type="ECO:0000256" key="5">
    <source>
        <dbReference type="SAM" id="MobiDB-lite"/>
    </source>
</evidence>
<dbReference type="GO" id="GO:0015074">
    <property type="term" value="P:DNA integration"/>
    <property type="evidence" value="ECO:0007669"/>
    <property type="project" value="UniProtKB-KW"/>
</dbReference>